<evidence type="ECO:0000313" key="13">
    <source>
        <dbReference type="Proteomes" id="UP000295696"/>
    </source>
</evidence>
<dbReference type="Gene3D" id="1.10.150.130">
    <property type="match status" value="1"/>
</dbReference>
<evidence type="ECO:0000256" key="2">
    <source>
        <dbReference type="ARBA" id="ARBA00022490"/>
    </source>
</evidence>
<evidence type="ECO:0000313" key="12">
    <source>
        <dbReference type="EMBL" id="TCS67624.1"/>
    </source>
</evidence>
<dbReference type="PROSITE" id="PS51900">
    <property type="entry name" value="CB"/>
    <property type="match status" value="1"/>
</dbReference>
<evidence type="ECO:0000259" key="10">
    <source>
        <dbReference type="PROSITE" id="PS51898"/>
    </source>
</evidence>
<dbReference type="HAMAP" id="MF_01808">
    <property type="entry name" value="Recomb_XerC_XerD"/>
    <property type="match status" value="1"/>
</dbReference>
<comment type="function">
    <text evidence="9">Site-specific tyrosine recombinase, which acts by catalyzing the cutting and rejoining of the recombining DNA molecules. The XerC-XerD complex is essential to convert dimers of the bacterial chromosome into monomers to permit their segregation at cell division. It also contributes to the segregational stability of plasmids.</text>
</comment>
<dbReference type="InterPro" id="IPR023009">
    <property type="entry name" value="Tyrosine_recombinase_XerC/XerD"/>
</dbReference>
<dbReference type="Pfam" id="PF02899">
    <property type="entry name" value="Phage_int_SAM_1"/>
    <property type="match status" value="1"/>
</dbReference>
<dbReference type="InterPro" id="IPR004107">
    <property type="entry name" value="Integrase_SAM-like_N"/>
</dbReference>
<evidence type="ECO:0000256" key="4">
    <source>
        <dbReference type="ARBA" id="ARBA00022829"/>
    </source>
</evidence>
<gene>
    <name evidence="9" type="primary">xerC</name>
    <name evidence="12" type="ORF">EDD52_101726</name>
</gene>
<dbReference type="InterPro" id="IPR044068">
    <property type="entry name" value="CB"/>
</dbReference>
<dbReference type="InterPro" id="IPR050090">
    <property type="entry name" value="Tyrosine_recombinase_XerCD"/>
</dbReference>
<feature type="domain" description="Tyr recombinase" evidence="10">
    <location>
        <begin position="119"/>
        <end position="301"/>
    </location>
</feature>
<dbReference type="EMBL" id="SLZU01000001">
    <property type="protein sequence ID" value="TCS67624.1"/>
    <property type="molecule type" value="Genomic_DNA"/>
</dbReference>
<dbReference type="RefSeq" id="WP_132241858.1">
    <property type="nucleotide sequence ID" value="NZ_SLZU01000001.1"/>
</dbReference>
<feature type="active site" evidence="9">
    <location>
        <position position="162"/>
    </location>
</feature>
<organism evidence="12 13">
    <name type="scientific">Primorskyibacter sedentarius</name>
    <dbReference type="NCBI Taxonomy" id="745311"/>
    <lineage>
        <taxon>Bacteria</taxon>
        <taxon>Pseudomonadati</taxon>
        <taxon>Pseudomonadota</taxon>
        <taxon>Alphaproteobacteria</taxon>
        <taxon>Rhodobacterales</taxon>
        <taxon>Roseobacteraceae</taxon>
        <taxon>Primorskyibacter</taxon>
    </lineage>
</organism>
<dbReference type="PANTHER" id="PTHR30349">
    <property type="entry name" value="PHAGE INTEGRASE-RELATED"/>
    <property type="match status" value="1"/>
</dbReference>
<dbReference type="InterPro" id="IPR002104">
    <property type="entry name" value="Integrase_catalytic"/>
</dbReference>
<evidence type="ECO:0000256" key="7">
    <source>
        <dbReference type="ARBA" id="ARBA00023172"/>
    </source>
</evidence>
<reference evidence="12 13" key="1">
    <citation type="submission" date="2019-03" db="EMBL/GenBank/DDBJ databases">
        <title>Genomic Encyclopedia of Type Strains, Phase IV (KMG-IV): sequencing the most valuable type-strain genomes for metagenomic binning, comparative biology and taxonomic classification.</title>
        <authorList>
            <person name="Goeker M."/>
        </authorList>
    </citation>
    <scope>NUCLEOTIDE SEQUENCE [LARGE SCALE GENOMIC DNA]</scope>
    <source>
        <strain evidence="12 13">DSM 104836</strain>
    </source>
</reference>
<dbReference type="Pfam" id="PF00589">
    <property type="entry name" value="Phage_integrase"/>
    <property type="match status" value="1"/>
</dbReference>
<comment type="subunit">
    <text evidence="9">Forms a cyclic heterotetrameric complex composed of two molecules of XerC and two molecules of XerD.</text>
</comment>
<evidence type="ECO:0000259" key="11">
    <source>
        <dbReference type="PROSITE" id="PS51900"/>
    </source>
</evidence>
<feature type="domain" description="Core-binding (CB)" evidence="11">
    <location>
        <begin position="7"/>
        <end position="98"/>
    </location>
</feature>
<name>A0A4R3JPN4_9RHOB</name>
<dbReference type="SUPFAM" id="SSF56349">
    <property type="entry name" value="DNA breaking-rejoining enzymes"/>
    <property type="match status" value="1"/>
</dbReference>
<keyword evidence="4 9" id="KW-0159">Chromosome partition</keyword>
<dbReference type="AlphaFoldDB" id="A0A4R3JPN4"/>
<dbReference type="PANTHER" id="PTHR30349:SF90">
    <property type="entry name" value="TYROSINE RECOMBINASE XERD"/>
    <property type="match status" value="1"/>
</dbReference>
<evidence type="ECO:0000256" key="9">
    <source>
        <dbReference type="HAMAP-Rule" id="MF_01808"/>
    </source>
</evidence>
<keyword evidence="8 9" id="KW-0131">Cell cycle</keyword>
<feature type="active site" evidence="9">
    <location>
        <position position="279"/>
    </location>
</feature>
<dbReference type="GO" id="GO:0009037">
    <property type="term" value="F:tyrosine-based site-specific recombinase activity"/>
    <property type="evidence" value="ECO:0007669"/>
    <property type="project" value="UniProtKB-UniRule"/>
</dbReference>
<dbReference type="InterPro" id="IPR013762">
    <property type="entry name" value="Integrase-like_cat_sf"/>
</dbReference>
<dbReference type="GO" id="GO:0051301">
    <property type="term" value="P:cell division"/>
    <property type="evidence" value="ECO:0007669"/>
    <property type="project" value="UniProtKB-KW"/>
</dbReference>
<feature type="active site" evidence="9">
    <location>
        <position position="253"/>
    </location>
</feature>
<evidence type="ECO:0000256" key="1">
    <source>
        <dbReference type="ARBA" id="ARBA00004496"/>
    </source>
</evidence>
<keyword evidence="6 9" id="KW-0238">DNA-binding</keyword>
<evidence type="ECO:0000256" key="8">
    <source>
        <dbReference type="ARBA" id="ARBA00023306"/>
    </source>
</evidence>
<dbReference type="GO" id="GO:0007059">
    <property type="term" value="P:chromosome segregation"/>
    <property type="evidence" value="ECO:0007669"/>
    <property type="project" value="UniProtKB-UniRule"/>
</dbReference>
<dbReference type="InterPro" id="IPR010998">
    <property type="entry name" value="Integrase_recombinase_N"/>
</dbReference>
<dbReference type="GO" id="GO:0005737">
    <property type="term" value="C:cytoplasm"/>
    <property type="evidence" value="ECO:0007669"/>
    <property type="project" value="UniProtKB-SubCell"/>
</dbReference>
<feature type="active site" evidence="9">
    <location>
        <position position="256"/>
    </location>
</feature>
<keyword evidence="5 9" id="KW-0229">DNA integration</keyword>
<feature type="active site" evidence="9">
    <location>
        <position position="185"/>
    </location>
</feature>
<feature type="active site" description="O-(3'-phospho-DNA)-tyrosine intermediate" evidence="9">
    <location>
        <position position="288"/>
    </location>
</feature>
<dbReference type="GO" id="GO:0003677">
    <property type="term" value="F:DNA binding"/>
    <property type="evidence" value="ECO:0007669"/>
    <property type="project" value="UniProtKB-UniRule"/>
</dbReference>
<dbReference type="Proteomes" id="UP000295696">
    <property type="component" value="Unassembled WGS sequence"/>
</dbReference>
<comment type="similarity">
    <text evidence="9">Belongs to the 'phage' integrase family. XerC subfamily.</text>
</comment>
<keyword evidence="3 9" id="KW-0132">Cell division</keyword>
<keyword evidence="2 9" id="KW-0963">Cytoplasm</keyword>
<evidence type="ECO:0000256" key="6">
    <source>
        <dbReference type="ARBA" id="ARBA00023125"/>
    </source>
</evidence>
<dbReference type="Gene3D" id="1.10.443.10">
    <property type="entry name" value="Intergrase catalytic core"/>
    <property type="match status" value="1"/>
</dbReference>
<dbReference type="GO" id="GO:0006313">
    <property type="term" value="P:DNA transposition"/>
    <property type="evidence" value="ECO:0007669"/>
    <property type="project" value="UniProtKB-UniRule"/>
</dbReference>
<keyword evidence="7 9" id="KW-0233">DNA recombination</keyword>
<evidence type="ECO:0000256" key="5">
    <source>
        <dbReference type="ARBA" id="ARBA00022908"/>
    </source>
</evidence>
<evidence type="ECO:0000256" key="3">
    <source>
        <dbReference type="ARBA" id="ARBA00022618"/>
    </source>
</evidence>
<proteinExistence type="inferred from homology"/>
<dbReference type="PROSITE" id="PS51898">
    <property type="entry name" value="TYR_RECOMBINASE"/>
    <property type="match status" value="1"/>
</dbReference>
<accession>A0A4R3JPN4</accession>
<comment type="caution">
    <text evidence="12">The sequence shown here is derived from an EMBL/GenBank/DDBJ whole genome shotgun (WGS) entry which is preliminary data.</text>
</comment>
<sequence length="308" mass="33245">MSLALSPAARDALEHWLISQKALKGASANTLTAYGADVRDFLVFLTHHQGGPQGLAPLTQVGISEMRSWMARLRAEEVGARSVARKLSAVKSFYRWLGERQGFEPTAVLSARAPKFEKKLPRPLSVDAARDLLDTVGTQSETPWVSARDIAVMTLLYGCGLRISEALGMTPAHLPIGEVLRIVGKGGKERIVPVIGPARDAVEAYLRLCPFDLSQNAPIFRGVRGGTLSPRIVQQLMARVRLQLGLPATATPHALRHSFATHLLAAGGDLRAIQELLGHSSLSTTQAYTSVDTVHLMDAYNKAHPKAG</sequence>
<dbReference type="InterPro" id="IPR011010">
    <property type="entry name" value="DNA_brk_join_enz"/>
</dbReference>
<comment type="subcellular location">
    <subcellularLocation>
        <location evidence="1 9">Cytoplasm</location>
    </subcellularLocation>
</comment>
<keyword evidence="13" id="KW-1185">Reference proteome</keyword>
<protein>
    <recommendedName>
        <fullName evidence="9">Tyrosine recombinase XerC</fullName>
    </recommendedName>
</protein>
<dbReference type="OrthoDB" id="9801717at2"/>
<dbReference type="SUPFAM" id="SSF47823">
    <property type="entry name" value="lambda integrase-like, N-terminal domain"/>
    <property type="match status" value="1"/>
</dbReference>